<keyword evidence="4" id="KW-1185">Reference proteome</keyword>
<gene>
    <name evidence="3" type="ORF">SAMN05444141_1301</name>
</gene>
<reference evidence="4" key="1">
    <citation type="submission" date="2016-10" db="EMBL/GenBank/DDBJ databases">
        <authorList>
            <person name="Varghese N."/>
            <person name="Submissions S."/>
        </authorList>
    </citation>
    <scope>NUCLEOTIDE SEQUENCE [LARGE SCALE GENOMIC DNA]</scope>
    <source>
        <strain evidence="4">DSM 17465</strain>
    </source>
</reference>
<evidence type="ECO:0000259" key="2">
    <source>
        <dbReference type="Pfam" id="PF12256"/>
    </source>
</evidence>
<dbReference type="Pfam" id="PF13517">
    <property type="entry name" value="FG-GAP_3"/>
    <property type="match status" value="1"/>
</dbReference>
<dbReference type="Proteomes" id="UP000183371">
    <property type="component" value="Unassembled WGS sequence"/>
</dbReference>
<evidence type="ECO:0000313" key="3">
    <source>
        <dbReference type="EMBL" id="SFU17700.1"/>
    </source>
</evidence>
<dbReference type="PANTHER" id="PTHR46580">
    <property type="entry name" value="SENSOR KINASE-RELATED"/>
    <property type="match status" value="1"/>
</dbReference>
<protein>
    <submittedName>
        <fullName evidence="3">Repeat domain-containing protein</fullName>
    </submittedName>
</protein>
<evidence type="ECO:0000313" key="4">
    <source>
        <dbReference type="Proteomes" id="UP000183371"/>
    </source>
</evidence>
<keyword evidence="1" id="KW-0732">Signal</keyword>
<evidence type="ECO:0000256" key="1">
    <source>
        <dbReference type="ARBA" id="ARBA00022729"/>
    </source>
</evidence>
<feature type="non-terminal residue" evidence="3">
    <location>
        <position position="582"/>
    </location>
</feature>
<accession>A0A1I7E184</accession>
<dbReference type="RefSeq" id="WP_208609297.1">
    <property type="nucleotide sequence ID" value="NZ_FPBD01000030.1"/>
</dbReference>
<feature type="domain" description="Insecticide toxin TcdB middle/N-terminal" evidence="2">
    <location>
        <begin position="409"/>
        <end position="540"/>
    </location>
</feature>
<dbReference type="InterPro" id="IPR013517">
    <property type="entry name" value="FG-GAP"/>
</dbReference>
<dbReference type="Gene3D" id="2.130.10.130">
    <property type="entry name" value="Integrin alpha, N-terminal"/>
    <property type="match status" value="1"/>
</dbReference>
<sequence length="582" mass="65584">CYISTISYANGSVRFHWAERPDPNTYGTGYMLGRVDKRLATIEVKSATAVLRAYKLEHIVSTTSGRSLLSKVTEYGRNAVITDGLVKSGSKLPPYQFTYKHNVFDQKKISFQIQKEELFAALIDDFDGNRVIEQIGWDTIKKKEGRDEYSYTCEPKPIANTPSNEALIKNSCQYYLDKIWTTQRRSDLNKYKKQLFFYDYEVCRENSRGRERCHRYSNTGELFEKTSRIADFDGDGKEDVISDNKQEFTKAIDQTWSNIKGSKIFDVNGDGRADLGELDAKYLYTRISNGTSGFISLPRTRMYSGLIFGDFNGDGLTDLFYSKGEHDRQIYFSSGLKFIAGPVIHSSSLGDILSDSVLVADVNGDGRADYIGNRKRDHTRLFLMRGDTLFHYHTEGHGDLIRDYPTAIMADADGDGFIDFITHGKKITAGFDGRATKLISERPDMLVGVVLPSGGQLSASYTTYGGDPEDERWFPPVLTVLAALTEKPNSSQAFTTRFAYSGGRWDFDNRRFAGFKQIITTLPKLAGETKAPTVETTYRQDVSSVGKIAQRIWKDGNGTILRKQVEEYSTDNSKLPYTSLNT</sequence>
<organism evidence="3 4">
    <name type="scientific">Pseudovibrio denitrificans</name>
    <dbReference type="NCBI Taxonomy" id="258256"/>
    <lineage>
        <taxon>Bacteria</taxon>
        <taxon>Pseudomonadati</taxon>
        <taxon>Pseudomonadota</taxon>
        <taxon>Alphaproteobacteria</taxon>
        <taxon>Hyphomicrobiales</taxon>
        <taxon>Stappiaceae</taxon>
        <taxon>Pseudovibrio</taxon>
    </lineage>
</organism>
<dbReference type="InterPro" id="IPR022045">
    <property type="entry name" value="TcdB_toxin_mid/N"/>
</dbReference>
<dbReference type="AlphaFoldDB" id="A0A1I7E184"/>
<dbReference type="InterPro" id="IPR028994">
    <property type="entry name" value="Integrin_alpha_N"/>
</dbReference>
<name>A0A1I7E184_9HYPH</name>
<dbReference type="PANTHER" id="PTHR46580:SF2">
    <property type="entry name" value="MAM DOMAIN-CONTAINING PROTEIN"/>
    <property type="match status" value="1"/>
</dbReference>
<dbReference type="EMBL" id="FPBD01000030">
    <property type="protein sequence ID" value="SFU17700.1"/>
    <property type="molecule type" value="Genomic_DNA"/>
</dbReference>
<dbReference type="SUPFAM" id="SSF69318">
    <property type="entry name" value="Integrin alpha N-terminal domain"/>
    <property type="match status" value="1"/>
</dbReference>
<proteinExistence type="predicted"/>
<dbReference type="Pfam" id="PF12256">
    <property type="entry name" value="TcdB_toxin_midN"/>
    <property type="match status" value="1"/>
</dbReference>
<feature type="non-terminal residue" evidence="3">
    <location>
        <position position="1"/>
    </location>
</feature>